<dbReference type="RefSeq" id="WP_118324760.1">
    <property type="nucleotide sequence ID" value="NZ_JAJFOZ010000067.1"/>
</dbReference>
<dbReference type="Proteomes" id="UP000265489">
    <property type="component" value="Unassembled WGS sequence"/>
</dbReference>
<evidence type="ECO:0000313" key="3">
    <source>
        <dbReference type="Proteomes" id="UP000265489"/>
    </source>
</evidence>
<comment type="caution">
    <text evidence="2">The sequence shown here is derived from an EMBL/GenBank/DDBJ whole genome shotgun (WGS) entry which is preliminary data.</text>
</comment>
<feature type="transmembrane region" description="Helical" evidence="1">
    <location>
        <begin position="16"/>
        <end position="37"/>
    </location>
</feature>
<proteinExistence type="predicted"/>
<protein>
    <submittedName>
        <fullName evidence="2">Uncharacterized protein</fullName>
    </submittedName>
</protein>
<keyword evidence="1" id="KW-0472">Membrane</keyword>
<keyword evidence="1" id="KW-1133">Transmembrane helix</keyword>
<organism evidence="2 3">
    <name type="scientific">Holdemanella biformis</name>
    <dbReference type="NCBI Taxonomy" id="1735"/>
    <lineage>
        <taxon>Bacteria</taxon>
        <taxon>Bacillati</taxon>
        <taxon>Bacillota</taxon>
        <taxon>Erysipelotrichia</taxon>
        <taxon>Erysipelotrichales</taxon>
        <taxon>Erysipelotrichaceae</taxon>
        <taxon>Holdemanella</taxon>
    </lineage>
</organism>
<name>A0A395WD50_9FIRM</name>
<dbReference type="GeneID" id="66578865"/>
<keyword evidence="1" id="KW-0812">Transmembrane</keyword>
<evidence type="ECO:0000256" key="1">
    <source>
        <dbReference type="SAM" id="Phobius"/>
    </source>
</evidence>
<dbReference type="AlphaFoldDB" id="A0A395WD50"/>
<sequence length="78" mass="8983">MTSDALRDLLYNELRFGVRTLIFVANCFLLPRVCLALKDYRNLMPDTIGLIVFDNTEWTNFSSPTVHVVLMGIFIFIP</sequence>
<dbReference type="EMBL" id="QRYQ01000004">
    <property type="protein sequence ID" value="RGU93026.1"/>
    <property type="molecule type" value="Genomic_DNA"/>
</dbReference>
<evidence type="ECO:0000313" key="2">
    <source>
        <dbReference type="EMBL" id="RGU93026.1"/>
    </source>
</evidence>
<accession>A0A395WD50</accession>
<reference evidence="2 3" key="1">
    <citation type="submission" date="2018-08" db="EMBL/GenBank/DDBJ databases">
        <title>A genome reference for cultivated species of the human gut microbiota.</title>
        <authorList>
            <person name="Zou Y."/>
            <person name="Xue W."/>
            <person name="Luo G."/>
        </authorList>
    </citation>
    <scope>NUCLEOTIDE SEQUENCE [LARGE SCALE GENOMIC DNA]</scope>
    <source>
        <strain evidence="2 3">AF15-20</strain>
    </source>
</reference>
<feature type="transmembrane region" description="Helical" evidence="1">
    <location>
        <begin position="58"/>
        <end position="77"/>
    </location>
</feature>
<gene>
    <name evidence="2" type="ORF">DWW32_03370</name>
</gene>